<comment type="caution">
    <text evidence="2">The sequence shown here is derived from an EMBL/GenBank/DDBJ whole genome shotgun (WGS) entry which is preliminary data.</text>
</comment>
<keyword evidence="3" id="KW-1185">Reference proteome</keyword>
<accession>A0A9D4IPB2</accession>
<reference evidence="2" key="1">
    <citation type="journal article" date="2019" name="bioRxiv">
        <title>The Genome of the Zebra Mussel, Dreissena polymorpha: A Resource for Invasive Species Research.</title>
        <authorList>
            <person name="McCartney M.A."/>
            <person name="Auch B."/>
            <person name="Kono T."/>
            <person name="Mallez S."/>
            <person name="Zhang Y."/>
            <person name="Obille A."/>
            <person name="Becker A."/>
            <person name="Abrahante J.E."/>
            <person name="Garbe J."/>
            <person name="Badalamenti J.P."/>
            <person name="Herman A."/>
            <person name="Mangelson H."/>
            <person name="Liachko I."/>
            <person name="Sullivan S."/>
            <person name="Sone E.D."/>
            <person name="Koren S."/>
            <person name="Silverstein K.A.T."/>
            <person name="Beckman K.B."/>
            <person name="Gohl D.M."/>
        </authorList>
    </citation>
    <scope>NUCLEOTIDE SEQUENCE</scope>
    <source>
        <strain evidence="2">Duluth1</strain>
        <tissue evidence="2">Whole animal</tissue>
    </source>
</reference>
<proteinExistence type="predicted"/>
<feature type="region of interest" description="Disordered" evidence="1">
    <location>
        <begin position="1"/>
        <end position="20"/>
    </location>
</feature>
<dbReference type="EMBL" id="JAIWYP010000008">
    <property type="protein sequence ID" value="KAH3780124.1"/>
    <property type="molecule type" value="Genomic_DNA"/>
</dbReference>
<organism evidence="2 3">
    <name type="scientific">Dreissena polymorpha</name>
    <name type="common">Zebra mussel</name>
    <name type="synonym">Mytilus polymorpha</name>
    <dbReference type="NCBI Taxonomy" id="45954"/>
    <lineage>
        <taxon>Eukaryota</taxon>
        <taxon>Metazoa</taxon>
        <taxon>Spiralia</taxon>
        <taxon>Lophotrochozoa</taxon>
        <taxon>Mollusca</taxon>
        <taxon>Bivalvia</taxon>
        <taxon>Autobranchia</taxon>
        <taxon>Heteroconchia</taxon>
        <taxon>Euheterodonta</taxon>
        <taxon>Imparidentia</taxon>
        <taxon>Neoheterodontei</taxon>
        <taxon>Myida</taxon>
        <taxon>Dreissenoidea</taxon>
        <taxon>Dreissenidae</taxon>
        <taxon>Dreissena</taxon>
    </lineage>
</organism>
<dbReference type="AlphaFoldDB" id="A0A9D4IPB2"/>
<protein>
    <submittedName>
        <fullName evidence="2">Uncharacterized protein</fullName>
    </submittedName>
</protein>
<name>A0A9D4IPB2_DREPO</name>
<evidence type="ECO:0000256" key="1">
    <source>
        <dbReference type="SAM" id="MobiDB-lite"/>
    </source>
</evidence>
<sequence>MAVVEGLEKGGGVMDKGLGHGEVNREAEEVREAGILLEGIVGVEGVASITVEGDSTGAAGEGASITGEEVSITGVGDSIEVEEAVVVDSEGEAALGMEEEEDLVEVGN</sequence>
<gene>
    <name evidence="2" type="ORF">DPMN_157934</name>
</gene>
<dbReference type="Proteomes" id="UP000828390">
    <property type="component" value="Unassembled WGS sequence"/>
</dbReference>
<evidence type="ECO:0000313" key="2">
    <source>
        <dbReference type="EMBL" id="KAH3780124.1"/>
    </source>
</evidence>
<evidence type="ECO:0000313" key="3">
    <source>
        <dbReference type="Proteomes" id="UP000828390"/>
    </source>
</evidence>
<reference evidence="2" key="2">
    <citation type="submission" date="2020-11" db="EMBL/GenBank/DDBJ databases">
        <authorList>
            <person name="McCartney M.A."/>
            <person name="Auch B."/>
            <person name="Kono T."/>
            <person name="Mallez S."/>
            <person name="Becker A."/>
            <person name="Gohl D.M."/>
            <person name="Silverstein K.A.T."/>
            <person name="Koren S."/>
            <person name="Bechman K.B."/>
            <person name="Herman A."/>
            <person name="Abrahante J.E."/>
            <person name="Garbe J."/>
        </authorList>
    </citation>
    <scope>NUCLEOTIDE SEQUENCE</scope>
    <source>
        <strain evidence="2">Duluth1</strain>
        <tissue evidence="2">Whole animal</tissue>
    </source>
</reference>